<dbReference type="AlphaFoldDB" id="A0A317Z347"/>
<evidence type="ECO:0000313" key="1">
    <source>
        <dbReference type="EMBL" id="PWZ93966.1"/>
    </source>
</evidence>
<gene>
    <name evidence="1" type="ORF">DD924_18480</name>
</gene>
<dbReference type="Gene3D" id="3.40.50.12580">
    <property type="match status" value="1"/>
</dbReference>
<dbReference type="PANTHER" id="PTHR37316">
    <property type="entry name" value="TEICHOIC ACID GLYCEROL-PHOSPHATE PRIMASE"/>
    <property type="match status" value="1"/>
</dbReference>
<evidence type="ECO:0000313" key="2">
    <source>
        <dbReference type="Proteomes" id="UP000246351"/>
    </source>
</evidence>
<dbReference type="EMBL" id="QEIV01002239">
    <property type="protein sequence ID" value="PWZ93966.1"/>
    <property type="molecule type" value="Genomic_DNA"/>
</dbReference>
<keyword evidence="1" id="KW-0808">Transferase</keyword>
<dbReference type="InterPro" id="IPR007554">
    <property type="entry name" value="Glycerophosphate_synth"/>
</dbReference>
<protein>
    <submittedName>
        <fullName evidence="1">CDP-glycerol--glycerophosphate glycerophosphotransferase</fullName>
    </submittedName>
</protein>
<sequence>KDQLGQEYILLLRPHIIISNAIYIEEHLKDFVVNVADYNEISDLYLITDICITDYSSIMFDFANTSKPLLFFTYDYEHYKEHLRGFYFDFKEMSPGPLLYNDNELINAIKNIDNINRTYANKYSAFYNEFCTFENGTSAQTIINRFFNVK</sequence>
<accession>A0A317Z347</accession>
<name>A0A317Z347_STAPS</name>
<feature type="non-terminal residue" evidence="1">
    <location>
        <position position="1"/>
    </location>
</feature>
<dbReference type="InterPro" id="IPR043148">
    <property type="entry name" value="TagF_C"/>
</dbReference>
<proteinExistence type="predicted"/>
<dbReference type="Pfam" id="PF04464">
    <property type="entry name" value="Glyphos_transf"/>
    <property type="match status" value="1"/>
</dbReference>
<reference evidence="1 2" key="1">
    <citation type="journal article" date="2018" name="Vet. Microbiol.">
        <title>Clonal diversity and geographic distribution of methicillin-resistant Staphylococcus pseudintermedius from Australian animals: Discovery of novel sequence types.</title>
        <authorList>
            <person name="Worthing K.A."/>
            <person name="Abraham S."/>
            <person name="Coombs G.W."/>
            <person name="Pang S."/>
            <person name="Saputra S."/>
            <person name="Jordan D."/>
            <person name="Trott D.J."/>
            <person name="Norris J.M."/>
        </authorList>
    </citation>
    <scope>NUCLEOTIDE SEQUENCE [LARGE SCALE GENOMIC DNA]</scope>
    <source>
        <strain evidence="1 2">ST71 3</strain>
    </source>
</reference>
<comment type="caution">
    <text evidence="1">The sequence shown here is derived from an EMBL/GenBank/DDBJ whole genome shotgun (WGS) entry which is preliminary data.</text>
</comment>
<dbReference type="Proteomes" id="UP000246351">
    <property type="component" value="Unassembled WGS sequence"/>
</dbReference>
<dbReference type="GO" id="GO:0047355">
    <property type="term" value="F:CDP-glycerol glycerophosphotransferase activity"/>
    <property type="evidence" value="ECO:0007669"/>
    <property type="project" value="InterPro"/>
</dbReference>
<dbReference type="GO" id="GO:0016020">
    <property type="term" value="C:membrane"/>
    <property type="evidence" value="ECO:0007669"/>
    <property type="project" value="InterPro"/>
</dbReference>
<dbReference type="PANTHER" id="PTHR37316:SF3">
    <property type="entry name" value="TEICHOIC ACID GLYCEROL-PHOSPHATE TRANSFERASE"/>
    <property type="match status" value="1"/>
</dbReference>
<organism evidence="1 2">
    <name type="scientific">Staphylococcus pseudintermedius</name>
    <dbReference type="NCBI Taxonomy" id="283734"/>
    <lineage>
        <taxon>Bacteria</taxon>
        <taxon>Bacillati</taxon>
        <taxon>Bacillota</taxon>
        <taxon>Bacilli</taxon>
        <taxon>Bacillales</taxon>
        <taxon>Staphylococcaceae</taxon>
        <taxon>Staphylococcus</taxon>
        <taxon>Staphylococcus intermedius group</taxon>
    </lineage>
</organism>
<dbReference type="InterPro" id="IPR051612">
    <property type="entry name" value="Teichoic_Acid_Biosynth"/>
</dbReference>